<dbReference type="InterPro" id="IPR003680">
    <property type="entry name" value="Flavodoxin_fold"/>
</dbReference>
<dbReference type="GO" id="GO:0003955">
    <property type="term" value="F:NAD(P)H dehydrogenase (quinone) activity"/>
    <property type="evidence" value="ECO:0007669"/>
    <property type="project" value="TreeGrafter"/>
</dbReference>
<reference evidence="3 4" key="1">
    <citation type="submission" date="2016-08" db="EMBL/GenBank/DDBJ databases">
        <authorList>
            <person name="Seilhamer J.J."/>
        </authorList>
    </citation>
    <scope>NUCLEOTIDE SEQUENCE [LARGE SCALE GENOMIC DNA]</scope>
    <source>
        <strain evidence="3 4">P1-7</strain>
    </source>
</reference>
<feature type="domain" description="Flavodoxin-like fold" evidence="2">
    <location>
        <begin position="1"/>
        <end position="165"/>
    </location>
</feature>
<keyword evidence="1" id="KW-0560">Oxidoreductase</keyword>
<dbReference type="Gene3D" id="3.40.50.360">
    <property type="match status" value="1"/>
</dbReference>
<accession>A0A1C3XKM5</accession>
<dbReference type="SUPFAM" id="SSF52218">
    <property type="entry name" value="Flavoproteins"/>
    <property type="match status" value="1"/>
</dbReference>
<dbReference type="PANTHER" id="PTHR47307:SF1">
    <property type="entry name" value="GLUTATHIONE-REGULATED POTASSIUM-EFFLUX SYSTEM ANCILLARY PROTEIN KEFG"/>
    <property type="match status" value="1"/>
</dbReference>
<evidence type="ECO:0000256" key="1">
    <source>
        <dbReference type="ARBA" id="ARBA00023002"/>
    </source>
</evidence>
<dbReference type="EMBL" id="FMAF01000053">
    <property type="protein sequence ID" value="SCB52685.1"/>
    <property type="molecule type" value="Genomic_DNA"/>
</dbReference>
<protein>
    <submittedName>
        <fullName evidence="3">Kef-type potassium/proton antiporter accessory protein, CPA2 family (TC 2.A.37.1)</fullName>
    </submittedName>
</protein>
<dbReference type="GO" id="GO:0009055">
    <property type="term" value="F:electron transfer activity"/>
    <property type="evidence" value="ECO:0007669"/>
    <property type="project" value="TreeGrafter"/>
</dbReference>
<evidence type="ECO:0000313" key="3">
    <source>
        <dbReference type="EMBL" id="SCB52685.1"/>
    </source>
</evidence>
<evidence type="ECO:0000259" key="2">
    <source>
        <dbReference type="Pfam" id="PF02525"/>
    </source>
</evidence>
<organism evidence="3 4">
    <name type="scientific">Rhizobium lusitanum</name>
    <dbReference type="NCBI Taxonomy" id="293958"/>
    <lineage>
        <taxon>Bacteria</taxon>
        <taxon>Pseudomonadati</taxon>
        <taxon>Pseudomonadota</taxon>
        <taxon>Alphaproteobacteria</taxon>
        <taxon>Hyphomicrobiales</taxon>
        <taxon>Rhizobiaceae</taxon>
        <taxon>Rhizobium/Agrobacterium group</taxon>
        <taxon>Rhizobium</taxon>
    </lineage>
</organism>
<dbReference type="Proteomes" id="UP000199205">
    <property type="component" value="Unassembled WGS sequence"/>
</dbReference>
<dbReference type="InterPro" id="IPR029039">
    <property type="entry name" value="Flavoprotein-like_sf"/>
</dbReference>
<dbReference type="GO" id="GO:0010181">
    <property type="term" value="F:FMN binding"/>
    <property type="evidence" value="ECO:0007669"/>
    <property type="project" value="TreeGrafter"/>
</dbReference>
<gene>
    <name evidence="3" type="ORF">GA0061101_15313</name>
</gene>
<name>A0A1C3XKM5_9HYPH</name>
<dbReference type="InterPro" id="IPR046980">
    <property type="entry name" value="KefG/KefF"/>
</dbReference>
<dbReference type="AlphaFoldDB" id="A0A1C3XKM5"/>
<evidence type="ECO:0000313" key="4">
    <source>
        <dbReference type="Proteomes" id="UP000199205"/>
    </source>
</evidence>
<proteinExistence type="predicted"/>
<dbReference type="OrthoDB" id="9798454at2"/>
<dbReference type="PANTHER" id="PTHR47307">
    <property type="entry name" value="GLUTATHIONE-REGULATED POTASSIUM-EFFLUX SYSTEM ANCILLARY PROTEIN KEFG"/>
    <property type="match status" value="1"/>
</dbReference>
<sequence length="200" mass="22574">MRVLVLFAHPAQRKSSINLAMADAARRVDGLTFVDLYEEYPRFQINIDREQERLLDHDVIVFQFPMYWYSTPSLLKEWQDLVLEYGFAYGPQGKLLAGKFALICVTTGGRESDYSATGGNNYPLRQFLLPLQQTATLCGMKFLPPFVLHAANHIGTPEAQRHIASYGALLRAITANQLDLDEALTRDSIFPADLPIMAEH</sequence>
<dbReference type="Pfam" id="PF02525">
    <property type="entry name" value="Flavodoxin_2"/>
    <property type="match status" value="1"/>
</dbReference>